<keyword evidence="1" id="KW-1185">Reference proteome</keyword>
<dbReference type="AlphaFoldDB" id="A0A915A1N7"/>
<sequence length="53" mass="6182">MIFNTVDVTAQITPTTPSLLASREFIPYFTKEISHLRLVRYPLLKQSSMHKFN</sequence>
<accession>A0A915A1N7</accession>
<evidence type="ECO:0000313" key="1">
    <source>
        <dbReference type="Proteomes" id="UP000887569"/>
    </source>
</evidence>
<protein>
    <submittedName>
        <fullName evidence="2">F-box domain-containing protein</fullName>
    </submittedName>
</protein>
<dbReference type="WBParaSite" id="PgE148_g002_t10">
    <property type="protein sequence ID" value="PgE148_g002_t10"/>
    <property type="gene ID" value="PgE148_g002"/>
</dbReference>
<proteinExistence type="predicted"/>
<evidence type="ECO:0000313" key="2">
    <source>
        <dbReference type="WBParaSite" id="PgE148_g002_t10"/>
    </source>
</evidence>
<name>A0A915A1N7_PARUN</name>
<reference evidence="2" key="1">
    <citation type="submission" date="2022-11" db="UniProtKB">
        <authorList>
            <consortium name="WormBaseParasite"/>
        </authorList>
    </citation>
    <scope>IDENTIFICATION</scope>
</reference>
<organism evidence="1 2">
    <name type="scientific">Parascaris univalens</name>
    <name type="common">Nematode worm</name>
    <dbReference type="NCBI Taxonomy" id="6257"/>
    <lineage>
        <taxon>Eukaryota</taxon>
        <taxon>Metazoa</taxon>
        <taxon>Ecdysozoa</taxon>
        <taxon>Nematoda</taxon>
        <taxon>Chromadorea</taxon>
        <taxon>Rhabditida</taxon>
        <taxon>Spirurina</taxon>
        <taxon>Ascaridomorpha</taxon>
        <taxon>Ascaridoidea</taxon>
        <taxon>Ascarididae</taxon>
        <taxon>Parascaris</taxon>
    </lineage>
</organism>
<dbReference type="Proteomes" id="UP000887569">
    <property type="component" value="Unplaced"/>
</dbReference>